<organism evidence="2 3">
    <name type="scientific">Methylocucumis oryzae</name>
    <dbReference type="NCBI Taxonomy" id="1632867"/>
    <lineage>
        <taxon>Bacteria</taxon>
        <taxon>Pseudomonadati</taxon>
        <taxon>Pseudomonadota</taxon>
        <taxon>Gammaproteobacteria</taxon>
        <taxon>Methylococcales</taxon>
        <taxon>Methylococcaceae</taxon>
        <taxon>Methylocucumis</taxon>
    </lineage>
</organism>
<dbReference type="InterPro" id="IPR021313">
    <property type="entry name" value="DUF2909"/>
</dbReference>
<gene>
    <name evidence="2" type="ORF">VZ94_01425</name>
</gene>
<comment type="caution">
    <text evidence="2">The sequence shown here is derived from an EMBL/GenBank/DDBJ whole genome shotgun (WGS) entry which is preliminary data.</text>
</comment>
<dbReference type="Pfam" id="PF11137">
    <property type="entry name" value="DUF2909"/>
    <property type="match status" value="1"/>
</dbReference>
<keyword evidence="1" id="KW-0472">Membrane</keyword>
<keyword evidence="1" id="KW-1133">Transmembrane helix</keyword>
<evidence type="ECO:0008006" key="4">
    <source>
        <dbReference type="Google" id="ProtNLM"/>
    </source>
</evidence>
<keyword evidence="3" id="KW-1185">Reference proteome</keyword>
<dbReference type="RefSeq" id="WP_045777869.1">
    <property type="nucleotide sequence ID" value="NZ_LAJX01000011.1"/>
</dbReference>
<keyword evidence="1" id="KW-0812">Transmembrane</keyword>
<feature type="transmembrane region" description="Helical" evidence="1">
    <location>
        <begin position="37"/>
        <end position="59"/>
    </location>
</feature>
<proteinExistence type="predicted"/>
<protein>
    <recommendedName>
        <fullName evidence="4">Twin transmembrane helix small protein</fullName>
    </recommendedName>
</protein>
<reference evidence="3" key="1">
    <citation type="submission" date="2015-03" db="EMBL/GenBank/DDBJ databases">
        <title>Draft genome sequence of a novel methanotroph (Sn10-6) isolated from flooded ricefield rhizosphere in India.</title>
        <authorList>
            <person name="Pandit P.S."/>
            <person name="Pore S.D."/>
            <person name="Arora P."/>
            <person name="Kapse N.G."/>
            <person name="Dhakephalkar P.K."/>
            <person name="Rahalkar M.C."/>
        </authorList>
    </citation>
    <scope>NUCLEOTIDE SEQUENCE [LARGE SCALE GENOMIC DNA]</scope>
    <source>
        <strain evidence="3">Sn10-6</strain>
    </source>
</reference>
<evidence type="ECO:0000313" key="2">
    <source>
        <dbReference type="EMBL" id="KJV07923.1"/>
    </source>
</evidence>
<accession>A0A0F3IMZ2</accession>
<dbReference type="EMBL" id="LAJX01000011">
    <property type="protein sequence ID" value="KJV07923.1"/>
    <property type="molecule type" value="Genomic_DNA"/>
</dbReference>
<dbReference type="Proteomes" id="UP000033684">
    <property type="component" value="Unassembled WGS sequence"/>
</dbReference>
<dbReference type="OrthoDB" id="5572791at2"/>
<sequence length="85" mass="9381">MIIKLIAIAVFITIVASLAYALYKLSKNNDAQQSAKILKALTIRISLSVLLFIFIVLAMKTGLLQPHGIGMQIYTKKHALTEPNQ</sequence>
<dbReference type="AlphaFoldDB" id="A0A0F3IMZ2"/>
<reference evidence="2 3" key="2">
    <citation type="journal article" date="2016" name="Microb. Ecol.">
        <title>Genome Characteristics of a Novel Type I Methanotroph (Sn10-6) Isolated from a Flooded Indian Rice Field.</title>
        <authorList>
            <person name="Rahalkar M.C."/>
            <person name="Pandit P.S."/>
            <person name="Dhakephalkar P.K."/>
            <person name="Pore S."/>
            <person name="Arora P."/>
            <person name="Kapse N."/>
        </authorList>
    </citation>
    <scope>NUCLEOTIDE SEQUENCE [LARGE SCALE GENOMIC DNA]</scope>
    <source>
        <strain evidence="2 3">Sn10-6</strain>
    </source>
</reference>
<evidence type="ECO:0000256" key="1">
    <source>
        <dbReference type="SAM" id="Phobius"/>
    </source>
</evidence>
<evidence type="ECO:0000313" key="3">
    <source>
        <dbReference type="Proteomes" id="UP000033684"/>
    </source>
</evidence>
<name>A0A0F3IMZ2_9GAMM</name>